<gene>
    <name evidence="1" type="ORF">PECAL_3P12220</name>
</gene>
<evidence type="ECO:0000313" key="2">
    <source>
        <dbReference type="Proteomes" id="UP000789595"/>
    </source>
</evidence>
<dbReference type="AlphaFoldDB" id="A0A8J2WXD0"/>
<keyword evidence="2" id="KW-1185">Reference proteome</keyword>
<comment type="caution">
    <text evidence="1">The sequence shown here is derived from an EMBL/GenBank/DDBJ whole genome shotgun (WGS) entry which is preliminary data.</text>
</comment>
<reference evidence="1" key="1">
    <citation type="submission" date="2021-11" db="EMBL/GenBank/DDBJ databases">
        <authorList>
            <consortium name="Genoscope - CEA"/>
            <person name="William W."/>
        </authorList>
    </citation>
    <scope>NUCLEOTIDE SEQUENCE</scope>
</reference>
<organism evidence="1 2">
    <name type="scientific">Pelagomonas calceolata</name>
    <dbReference type="NCBI Taxonomy" id="35677"/>
    <lineage>
        <taxon>Eukaryota</taxon>
        <taxon>Sar</taxon>
        <taxon>Stramenopiles</taxon>
        <taxon>Ochrophyta</taxon>
        <taxon>Pelagophyceae</taxon>
        <taxon>Pelagomonadales</taxon>
        <taxon>Pelagomonadaceae</taxon>
        <taxon>Pelagomonas</taxon>
    </lineage>
</organism>
<protein>
    <submittedName>
        <fullName evidence="1">Uncharacterized protein</fullName>
    </submittedName>
</protein>
<dbReference type="Proteomes" id="UP000789595">
    <property type="component" value="Unassembled WGS sequence"/>
</dbReference>
<sequence>MSDDESSDDELALTGSDGGVQLILDWVHVLRKVMEGKWDKYLGEAVKKKGAKDSIIEDIMFLRSMSSREAFQGAFEDIISKRWTALGAGELVTHFERFYIEGWAGSWFIGFAPPGVCVTGQQALESGHAKKIKLLLGKSALKADPEPFLRSSMPIITKRAGEDLLKHPVSSLAFSSSGFFVSQAPLTDTVVVEAALLTDRGASFELDSKVPNVRHVYVTLDPASKMTSRRARLVQDFMDYGDLRSIKIKASAKPAEIKSKGNSILADLRCVRVEVTAVASIEESNPCFRKAGIVLDRVDGKYPSIVCRGCFDFAKGANITYDDTPFNPPNVSAYECFPDATRAACDALGGTDIAGRWCVLDGAYTMIGPLCDDRDVTECDEIHQRLKQACEEPFHFDDVEGIFTGLGGTDVADGTFCIVEGTWAVVDLYAYGAPCKGATIRTDGSNAVCIVDLSLDDPVESDAATGSVPRALLVLVLPGLLALGLL</sequence>
<proteinExistence type="predicted"/>
<dbReference type="EMBL" id="CAKKNE010000003">
    <property type="protein sequence ID" value="CAH0371289.1"/>
    <property type="molecule type" value="Genomic_DNA"/>
</dbReference>
<evidence type="ECO:0000313" key="1">
    <source>
        <dbReference type="EMBL" id="CAH0371289.1"/>
    </source>
</evidence>
<name>A0A8J2WXD0_9STRA</name>
<accession>A0A8J2WXD0</accession>